<evidence type="ECO:0000313" key="19">
    <source>
        <dbReference type="EMBL" id="MBK4737979.1"/>
    </source>
</evidence>
<keyword evidence="10" id="KW-0560">Oxidoreductase</keyword>
<keyword evidence="5" id="KW-0813">Transport</keyword>
<evidence type="ECO:0000256" key="13">
    <source>
        <dbReference type="ARBA" id="ARBA00030071"/>
    </source>
</evidence>
<comment type="subunit">
    <text evidence="3">Heterooctamer of two A chains, two B chains, two C chains and two D chains.</text>
</comment>
<dbReference type="GO" id="GO:0009486">
    <property type="term" value="F:cytochrome bo3 ubiquinol oxidase activity"/>
    <property type="evidence" value="ECO:0007669"/>
    <property type="project" value="InterPro"/>
</dbReference>
<dbReference type="Proteomes" id="UP000622890">
    <property type="component" value="Unassembled WGS sequence"/>
</dbReference>
<feature type="transmembrane region" description="Helical" evidence="18">
    <location>
        <begin position="62"/>
        <end position="81"/>
    </location>
</feature>
<dbReference type="EMBL" id="JAEPBG010000016">
    <property type="protein sequence ID" value="MBK4737979.1"/>
    <property type="molecule type" value="Genomic_DNA"/>
</dbReference>
<evidence type="ECO:0000256" key="15">
    <source>
        <dbReference type="ARBA" id="ARBA00031887"/>
    </source>
</evidence>
<evidence type="ECO:0000256" key="12">
    <source>
        <dbReference type="ARBA" id="ARBA00025694"/>
    </source>
</evidence>
<dbReference type="GO" id="GO:0015078">
    <property type="term" value="F:proton transmembrane transporter activity"/>
    <property type="evidence" value="ECO:0007669"/>
    <property type="project" value="TreeGrafter"/>
</dbReference>
<dbReference type="GO" id="GO:0005886">
    <property type="term" value="C:plasma membrane"/>
    <property type="evidence" value="ECO:0007669"/>
    <property type="project" value="UniProtKB-SubCell"/>
</dbReference>
<dbReference type="PANTHER" id="PTHR36835:SF1">
    <property type="entry name" value="CYTOCHROME BO(3) UBIQUINOL OXIDASE SUBUNIT 4"/>
    <property type="match status" value="1"/>
</dbReference>
<evidence type="ECO:0000256" key="4">
    <source>
        <dbReference type="ARBA" id="ARBA00014689"/>
    </source>
</evidence>
<comment type="similarity">
    <text evidence="2">Belongs to the cytochrome c oxidase bacterial subunit 4 family.</text>
</comment>
<dbReference type="GO" id="GO:0015990">
    <property type="term" value="P:electron transport coupled proton transport"/>
    <property type="evidence" value="ECO:0007669"/>
    <property type="project" value="InterPro"/>
</dbReference>
<feature type="region of interest" description="Disordered" evidence="17">
    <location>
        <begin position="1"/>
        <end position="24"/>
    </location>
</feature>
<dbReference type="InterPro" id="IPR014210">
    <property type="entry name" value="Cyt_o_ubiqinol_oxidase_su4"/>
</dbReference>
<evidence type="ECO:0000313" key="20">
    <source>
        <dbReference type="Proteomes" id="UP000622890"/>
    </source>
</evidence>
<dbReference type="InterPro" id="IPR050968">
    <property type="entry name" value="Cytochrome_c_oxidase_bac_sub4"/>
</dbReference>
<keyword evidence="11 18" id="KW-0472">Membrane</keyword>
<evidence type="ECO:0000256" key="7">
    <source>
        <dbReference type="ARBA" id="ARBA00022692"/>
    </source>
</evidence>
<evidence type="ECO:0000256" key="14">
    <source>
        <dbReference type="ARBA" id="ARBA00030211"/>
    </source>
</evidence>
<evidence type="ECO:0000256" key="18">
    <source>
        <dbReference type="SAM" id="Phobius"/>
    </source>
</evidence>
<proteinExistence type="inferred from homology"/>
<evidence type="ECO:0000256" key="9">
    <source>
        <dbReference type="ARBA" id="ARBA00022989"/>
    </source>
</evidence>
<evidence type="ECO:0000256" key="2">
    <source>
        <dbReference type="ARBA" id="ARBA00008079"/>
    </source>
</evidence>
<comment type="function">
    <text evidence="12">Cytochrome bo(3) ubiquinol terminal oxidase is the component of the aerobic respiratory chain of E.coli that predominates when cells are grown at high aeration. Has proton pump activity across the membrane in addition to electron transfer, pumping 2 protons/electron.</text>
</comment>
<comment type="subcellular location">
    <subcellularLocation>
        <location evidence="1">Cell membrane</location>
        <topology evidence="1">Multi-pass membrane protein</topology>
    </subcellularLocation>
</comment>
<evidence type="ECO:0000256" key="8">
    <source>
        <dbReference type="ARBA" id="ARBA00022982"/>
    </source>
</evidence>
<organism evidence="19 20">
    <name type="scientific">Noviherbaspirillum pedocola</name>
    <dbReference type="NCBI Taxonomy" id="2801341"/>
    <lineage>
        <taxon>Bacteria</taxon>
        <taxon>Pseudomonadati</taxon>
        <taxon>Pseudomonadota</taxon>
        <taxon>Betaproteobacteria</taxon>
        <taxon>Burkholderiales</taxon>
        <taxon>Oxalobacteraceae</taxon>
        <taxon>Noviherbaspirillum</taxon>
    </lineage>
</organism>
<feature type="transmembrane region" description="Helical" evidence="18">
    <location>
        <begin position="32"/>
        <end position="50"/>
    </location>
</feature>
<evidence type="ECO:0000256" key="17">
    <source>
        <dbReference type="SAM" id="MobiDB-lite"/>
    </source>
</evidence>
<dbReference type="GO" id="GO:0019646">
    <property type="term" value="P:aerobic electron transport chain"/>
    <property type="evidence" value="ECO:0007669"/>
    <property type="project" value="TreeGrafter"/>
</dbReference>
<evidence type="ECO:0000256" key="11">
    <source>
        <dbReference type="ARBA" id="ARBA00023136"/>
    </source>
</evidence>
<dbReference type="PANTHER" id="PTHR36835">
    <property type="entry name" value="CYTOCHROME BO(3) UBIQUINOL OXIDASE SUBUNIT 4"/>
    <property type="match status" value="1"/>
</dbReference>
<evidence type="ECO:0000256" key="16">
    <source>
        <dbReference type="ARBA" id="ARBA00032185"/>
    </source>
</evidence>
<comment type="caution">
    <text evidence="19">The sequence shown here is derived from an EMBL/GenBank/DDBJ whole genome shotgun (WGS) entry which is preliminary data.</text>
</comment>
<dbReference type="AlphaFoldDB" id="A0A934WA17"/>
<keyword evidence="9 18" id="KW-1133">Transmembrane helix</keyword>
<protein>
    <recommendedName>
        <fullName evidence="4">Cytochrome bo(3) ubiquinol oxidase subunit 4</fullName>
    </recommendedName>
    <alternativeName>
        <fullName evidence="16">Cytochrome o ubiquinol oxidase subunit 4</fullName>
    </alternativeName>
    <alternativeName>
        <fullName evidence="13">Oxidase bo(3) subunit 4</fullName>
    </alternativeName>
    <alternativeName>
        <fullName evidence="14">Ubiquinol oxidase polypeptide IV</fullName>
    </alternativeName>
    <alternativeName>
        <fullName evidence="15">Ubiquinol oxidase subunit 4</fullName>
    </alternativeName>
</protein>
<keyword evidence="8" id="KW-0249">Electron transport</keyword>
<dbReference type="Pfam" id="PF03626">
    <property type="entry name" value="COX4_pro"/>
    <property type="match status" value="1"/>
</dbReference>
<reference evidence="19" key="1">
    <citation type="submission" date="2021-01" db="EMBL/GenBank/DDBJ databases">
        <title>Genome sequence of strain Noviherbaspirillum sp. DKR-6.</title>
        <authorList>
            <person name="Chaudhary D.K."/>
        </authorList>
    </citation>
    <scope>NUCLEOTIDE SEQUENCE</scope>
    <source>
        <strain evidence="19">DKR-6</strain>
    </source>
</reference>
<evidence type="ECO:0000256" key="6">
    <source>
        <dbReference type="ARBA" id="ARBA00022475"/>
    </source>
</evidence>
<keyword evidence="20" id="KW-1185">Reference proteome</keyword>
<evidence type="ECO:0000256" key="3">
    <source>
        <dbReference type="ARBA" id="ARBA00011700"/>
    </source>
</evidence>
<feature type="transmembrane region" description="Helical" evidence="18">
    <location>
        <begin position="93"/>
        <end position="115"/>
    </location>
</feature>
<evidence type="ECO:0000256" key="1">
    <source>
        <dbReference type="ARBA" id="ARBA00004651"/>
    </source>
</evidence>
<dbReference type="RefSeq" id="WP_200596814.1">
    <property type="nucleotide sequence ID" value="NZ_JAEPBG010000016.1"/>
</dbReference>
<sequence>MSQQHTHSAHDHGHHGHHGHDDHGNHGSLKDYTIGFVLSVILTAIPFWLVMNRVISNSNVAIFVLLGLAAVQIIVHMIYFLHMNTSAEGGWSLMALVFTGILLVIVLSGSIWVMFHMNANMMPSMGNMQHQM</sequence>
<dbReference type="GO" id="GO:0009319">
    <property type="term" value="C:cytochrome o ubiquinol oxidase complex"/>
    <property type="evidence" value="ECO:0007669"/>
    <property type="project" value="TreeGrafter"/>
</dbReference>
<evidence type="ECO:0000256" key="10">
    <source>
        <dbReference type="ARBA" id="ARBA00023002"/>
    </source>
</evidence>
<keyword evidence="7 18" id="KW-0812">Transmembrane</keyword>
<dbReference type="InterPro" id="IPR005171">
    <property type="entry name" value="Cyt_c_oxidase_su4_prok"/>
</dbReference>
<keyword evidence="6" id="KW-1003">Cell membrane</keyword>
<name>A0A934WA17_9BURK</name>
<accession>A0A934WA17</accession>
<gene>
    <name evidence="19" type="primary">cyoD</name>
    <name evidence="19" type="ORF">JJB74_25435</name>
</gene>
<evidence type="ECO:0000256" key="5">
    <source>
        <dbReference type="ARBA" id="ARBA00022448"/>
    </source>
</evidence>
<dbReference type="NCBIfam" id="TIGR02847">
    <property type="entry name" value="CyoD"/>
    <property type="match status" value="1"/>
</dbReference>